<protein>
    <submittedName>
        <fullName evidence="1">Uncharacterized protein</fullName>
    </submittedName>
</protein>
<dbReference type="OrthoDB" id="2963168at2759"/>
<keyword evidence="2" id="KW-1185">Reference proteome</keyword>
<sequence length="673" mass="75073">MKAELSVQVKPLPPDVSVDKICADFIGYLYGQTRIYFYDHIIDGERAWKAQKTSIDFVVAHPNGWANLVSPEKVAREKIKFVSEAEASVHLKPEASQLPHKPTSSLAATSNSPLMPSQLKSFEDTLWKEDSKLVIAFDIGTTYAAVAFVHLYKGGKKVIDRVTKWPGQKQAQQSKIPSKIYYDKNGQAQAFGAEVNLDENREKAEDEHWSLAEHWKLHLHPASMDSKIALQLDELPPGISLEKIYADFMAYLHRHTRNHFHTRIPTGAKIWNELEAVTEFIIAHPNGWGPTEQNFLRAAAVAANIVPSGDEAIKRLRFVSEAEASVHFITMRPDFQKELKFNLKLLVCDAGGSTVDTTLYTVDKVSPLYLREEKASACKCVQAGAMFVDRAAKAYFKDIFAKPNLDDEDREEYISQAVESFEANAKRSFEGPMEEKSITVGDTRTDINCDGGFGESPYLRNRIKAGAETPGIRLTIADGSTAKAVADGAIVWSIQGAVTARATRFAYGTEISVPVEPLVGEKIGRPVVLGPSGPRIEGGWSEIIPKHKVIEDKYETSEPFWVVYNTPRPHLSLFEETIYAYEGSEQPPPMFMRDRYGNLKPGFHKLCDIQVDLAKMRGGITSEVGQKGTGRYWILHFNTILTFGGTEIRAAVTWREKNNTLRSKASLVSSNFT</sequence>
<dbReference type="PANTHER" id="PTHR14187:SF5">
    <property type="entry name" value="HEAT SHOCK 70 KDA PROTEIN 12A"/>
    <property type="match status" value="1"/>
</dbReference>
<evidence type="ECO:0000313" key="1">
    <source>
        <dbReference type="EMBL" id="KDQ12480.1"/>
    </source>
</evidence>
<accession>A0A067MCP5</accession>
<dbReference type="STRING" id="930990.A0A067MCP5"/>
<name>A0A067MCP5_BOTB1</name>
<dbReference type="InterPro" id="IPR043129">
    <property type="entry name" value="ATPase_NBD"/>
</dbReference>
<proteinExistence type="predicted"/>
<dbReference type="CDD" id="cd10170">
    <property type="entry name" value="ASKHA_NBD_HSP70"/>
    <property type="match status" value="1"/>
</dbReference>
<dbReference type="PANTHER" id="PTHR14187">
    <property type="entry name" value="ALPHA KINASE/ELONGATION FACTOR 2 KINASE"/>
    <property type="match status" value="1"/>
</dbReference>
<gene>
    <name evidence="1" type="ORF">BOTBODRAFT_176419</name>
</gene>
<dbReference type="HOGENOM" id="CLU_009958_4_1_1"/>
<evidence type="ECO:0000313" key="2">
    <source>
        <dbReference type="Proteomes" id="UP000027195"/>
    </source>
</evidence>
<dbReference type="InParanoid" id="A0A067MCP5"/>
<dbReference type="EMBL" id="KL198050">
    <property type="protein sequence ID" value="KDQ12480.1"/>
    <property type="molecule type" value="Genomic_DNA"/>
</dbReference>
<reference evidence="2" key="1">
    <citation type="journal article" date="2014" name="Proc. Natl. Acad. Sci. U.S.A.">
        <title>Extensive sampling of basidiomycete genomes demonstrates inadequacy of the white-rot/brown-rot paradigm for wood decay fungi.</title>
        <authorList>
            <person name="Riley R."/>
            <person name="Salamov A.A."/>
            <person name="Brown D.W."/>
            <person name="Nagy L.G."/>
            <person name="Floudas D."/>
            <person name="Held B.W."/>
            <person name="Levasseur A."/>
            <person name="Lombard V."/>
            <person name="Morin E."/>
            <person name="Otillar R."/>
            <person name="Lindquist E.A."/>
            <person name="Sun H."/>
            <person name="LaButti K.M."/>
            <person name="Schmutz J."/>
            <person name="Jabbour D."/>
            <person name="Luo H."/>
            <person name="Baker S.E."/>
            <person name="Pisabarro A.G."/>
            <person name="Walton J.D."/>
            <person name="Blanchette R.A."/>
            <person name="Henrissat B."/>
            <person name="Martin F."/>
            <person name="Cullen D."/>
            <person name="Hibbett D.S."/>
            <person name="Grigoriev I.V."/>
        </authorList>
    </citation>
    <scope>NUCLEOTIDE SEQUENCE [LARGE SCALE GENOMIC DNA]</scope>
    <source>
        <strain evidence="2">FD-172 SS1</strain>
    </source>
</reference>
<dbReference type="SUPFAM" id="SSF53067">
    <property type="entry name" value="Actin-like ATPase domain"/>
    <property type="match status" value="1"/>
</dbReference>
<dbReference type="Gene3D" id="3.30.420.40">
    <property type="match status" value="1"/>
</dbReference>
<organism evidence="1 2">
    <name type="scientific">Botryobasidium botryosum (strain FD-172 SS1)</name>
    <dbReference type="NCBI Taxonomy" id="930990"/>
    <lineage>
        <taxon>Eukaryota</taxon>
        <taxon>Fungi</taxon>
        <taxon>Dikarya</taxon>
        <taxon>Basidiomycota</taxon>
        <taxon>Agaricomycotina</taxon>
        <taxon>Agaricomycetes</taxon>
        <taxon>Cantharellales</taxon>
        <taxon>Botryobasidiaceae</taxon>
        <taxon>Botryobasidium</taxon>
    </lineage>
</organism>
<dbReference type="Proteomes" id="UP000027195">
    <property type="component" value="Unassembled WGS sequence"/>
</dbReference>
<dbReference type="AlphaFoldDB" id="A0A067MCP5"/>